<protein>
    <submittedName>
        <fullName evidence="1">Uncharacterized protein</fullName>
    </submittedName>
</protein>
<comment type="caution">
    <text evidence="1">The sequence shown here is derived from an EMBL/GenBank/DDBJ whole genome shotgun (WGS) entry which is preliminary data.</text>
</comment>
<gene>
    <name evidence="1" type="ORF">Taro_043430</name>
</gene>
<evidence type="ECO:0000313" key="1">
    <source>
        <dbReference type="EMBL" id="MQM10535.1"/>
    </source>
</evidence>
<dbReference type="Proteomes" id="UP000652761">
    <property type="component" value="Unassembled WGS sequence"/>
</dbReference>
<proteinExistence type="predicted"/>
<name>A0A843X0P6_COLES</name>
<dbReference type="EMBL" id="NMUH01004698">
    <property type="protein sequence ID" value="MQM10535.1"/>
    <property type="molecule type" value="Genomic_DNA"/>
</dbReference>
<dbReference type="AlphaFoldDB" id="A0A843X0P6"/>
<accession>A0A843X0P6</accession>
<organism evidence="1 2">
    <name type="scientific">Colocasia esculenta</name>
    <name type="common">Wild taro</name>
    <name type="synonym">Arum esculentum</name>
    <dbReference type="NCBI Taxonomy" id="4460"/>
    <lineage>
        <taxon>Eukaryota</taxon>
        <taxon>Viridiplantae</taxon>
        <taxon>Streptophyta</taxon>
        <taxon>Embryophyta</taxon>
        <taxon>Tracheophyta</taxon>
        <taxon>Spermatophyta</taxon>
        <taxon>Magnoliopsida</taxon>
        <taxon>Liliopsida</taxon>
        <taxon>Araceae</taxon>
        <taxon>Aroideae</taxon>
        <taxon>Colocasieae</taxon>
        <taxon>Colocasia</taxon>
    </lineage>
</organism>
<reference evidence="1" key="1">
    <citation type="submission" date="2017-07" db="EMBL/GenBank/DDBJ databases">
        <title>Taro Niue Genome Assembly and Annotation.</title>
        <authorList>
            <person name="Atibalentja N."/>
            <person name="Keating K."/>
            <person name="Fields C.J."/>
        </authorList>
    </citation>
    <scope>NUCLEOTIDE SEQUENCE</scope>
    <source>
        <strain evidence="1">Niue_2</strain>
        <tissue evidence="1">Leaf</tissue>
    </source>
</reference>
<evidence type="ECO:0000313" key="2">
    <source>
        <dbReference type="Proteomes" id="UP000652761"/>
    </source>
</evidence>
<keyword evidence="2" id="KW-1185">Reference proteome</keyword>
<dbReference type="OrthoDB" id="2126698at2759"/>
<sequence>MENAGAAVRFLQRRWWGEEEGFCRVGGLCSPGRKGHRVHPWCGGLPEGVHRRESKKLWYLLGPAIFTSICQYSLDAVTQMVVSQVARSSSPPSPSRTLSSLASPLVSWYTHI</sequence>